<dbReference type="RefSeq" id="WP_144266353.1">
    <property type="nucleotide sequence ID" value="NZ_FZOQ01000023.1"/>
</dbReference>
<proteinExistence type="predicted"/>
<dbReference type="EMBL" id="FZOQ01000023">
    <property type="protein sequence ID" value="SNT09307.1"/>
    <property type="molecule type" value="Genomic_DNA"/>
</dbReference>
<evidence type="ECO:0000259" key="1">
    <source>
        <dbReference type="Pfam" id="PF18962"/>
    </source>
</evidence>
<name>A0A239JTU4_9BACT</name>
<dbReference type="AlphaFoldDB" id="A0A239JTU4"/>
<feature type="domain" description="Secretion system C-terminal sorting" evidence="1">
    <location>
        <begin position="106"/>
        <end position="172"/>
    </location>
</feature>
<evidence type="ECO:0000313" key="2">
    <source>
        <dbReference type="EMBL" id="SNT09307.1"/>
    </source>
</evidence>
<protein>
    <submittedName>
        <fullName evidence="2">Por secretion system C-terminal sorting domain-containing protein</fullName>
    </submittedName>
</protein>
<gene>
    <name evidence="2" type="ORF">SAMN06296052_12382</name>
</gene>
<sequence>MSDINEGQVGSFPAYFIADGEKLYFSAYTAESGAEVWATEGTASTTKLLFDMELGQKSSNPSSFMICNGELLFLAETTSSGRQLWSSKKREVTGIEEAYEGEALTLYPNPVSDFIYVNSGNKYFKPLRIANMSGKLVPFQHDRIGRIHVGNLTPGLYILIAEVEKKVVVRKFLKR</sequence>
<evidence type="ECO:0000313" key="3">
    <source>
        <dbReference type="Proteomes" id="UP000198432"/>
    </source>
</evidence>
<organism evidence="2 3">
    <name type="scientific">Pontibacter ummariensis</name>
    <dbReference type="NCBI Taxonomy" id="1610492"/>
    <lineage>
        <taxon>Bacteria</taxon>
        <taxon>Pseudomonadati</taxon>
        <taxon>Bacteroidota</taxon>
        <taxon>Cytophagia</taxon>
        <taxon>Cytophagales</taxon>
        <taxon>Hymenobacteraceae</taxon>
        <taxon>Pontibacter</taxon>
    </lineage>
</organism>
<reference evidence="3" key="1">
    <citation type="submission" date="2017-06" db="EMBL/GenBank/DDBJ databases">
        <authorList>
            <person name="Varghese N."/>
            <person name="Submissions S."/>
        </authorList>
    </citation>
    <scope>NUCLEOTIDE SEQUENCE [LARGE SCALE GENOMIC DNA]</scope>
    <source>
        <strain evidence="3">NKM1</strain>
    </source>
</reference>
<dbReference type="Pfam" id="PF18962">
    <property type="entry name" value="Por_Secre_tail"/>
    <property type="match status" value="1"/>
</dbReference>
<dbReference type="Proteomes" id="UP000198432">
    <property type="component" value="Unassembled WGS sequence"/>
</dbReference>
<dbReference type="OrthoDB" id="9803752at2"/>
<accession>A0A239JTU4</accession>
<dbReference type="NCBIfam" id="TIGR04183">
    <property type="entry name" value="Por_Secre_tail"/>
    <property type="match status" value="1"/>
</dbReference>
<dbReference type="InterPro" id="IPR026444">
    <property type="entry name" value="Secre_tail"/>
</dbReference>
<keyword evidence="3" id="KW-1185">Reference proteome</keyword>